<dbReference type="SUPFAM" id="SSF52058">
    <property type="entry name" value="L domain-like"/>
    <property type="match status" value="1"/>
</dbReference>
<dbReference type="Pfam" id="PF00931">
    <property type="entry name" value="NB-ARC"/>
    <property type="match status" value="1"/>
</dbReference>
<dbReference type="Proteomes" id="UP001567538">
    <property type="component" value="Unassembled WGS sequence"/>
</dbReference>
<dbReference type="GO" id="GO:0051607">
    <property type="term" value="P:defense response to virus"/>
    <property type="evidence" value="ECO:0007669"/>
    <property type="project" value="UniProtKB-ARBA"/>
</dbReference>
<keyword evidence="15" id="KW-1185">Reference proteome</keyword>
<dbReference type="FunFam" id="3.40.50.300:FF:001091">
    <property type="entry name" value="Probable disease resistance protein At1g61300"/>
    <property type="match status" value="1"/>
</dbReference>
<dbReference type="InterPro" id="IPR027417">
    <property type="entry name" value="P-loop_NTPase"/>
</dbReference>
<comment type="caution">
    <text evidence="14">The sequence shown here is derived from an EMBL/GenBank/DDBJ whole genome shotgun (WGS) entry which is preliminary data.</text>
</comment>
<dbReference type="Gene3D" id="3.80.10.10">
    <property type="entry name" value="Ribonuclease Inhibitor"/>
    <property type="match status" value="1"/>
</dbReference>
<feature type="domain" description="Disease resistance R13L4/SHOC-2-like LRR" evidence="13">
    <location>
        <begin position="530"/>
        <end position="720"/>
    </location>
</feature>
<evidence type="ECO:0000259" key="12">
    <source>
        <dbReference type="Pfam" id="PF23559"/>
    </source>
</evidence>
<evidence type="ECO:0000313" key="14">
    <source>
        <dbReference type="EMBL" id="KAL1548299.1"/>
    </source>
</evidence>
<dbReference type="PANTHER" id="PTHR23155">
    <property type="entry name" value="DISEASE RESISTANCE PROTEIN RP"/>
    <property type="match status" value="1"/>
</dbReference>
<keyword evidence="9" id="KW-0611">Plant defense</keyword>
<keyword evidence="10" id="KW-0067">ATP-binding</keyword>
<dbReference type="InterPro" id="IPR058922">
    <property type="entry name" value="WHD_DRP"/>
</dbReference>
<dbReference type="GO" id="GO:0009626">
    <property type="term" value="P:plant-type hypersensitive response"/>
    <property type="evidence" value="ECO:0007669"/>
    <property type="project" value="UniProtKB-KW"/>
</dbReference>
<evidence type="ECO:0000256" key="3">
    <source>
        <dbReference type="ARBA" id="ARBA00008894"/>
    </source>
</evidence>
<evidence type="ECO:0000256" key="4">
    <source>
        <dbReference type="ARBA" id="ARBA00022490"/>
    </source>
</evidence>
<dbReference type="Gene3D" id="1.20.5.4130">
    <property type="match status" value="1"/>
</dbReference>
<keyword evidence="4" id="KW-0963">Cytoplasm</keyword>
<comment type="similarity">
    <text evidence="3">Belongs to the disease resistance NB-LRR family.</text>
</comment>
<keyword evidence="5" id="KW-0433">Leucine-rich repeat</keyword>
<keyword evidence="7" id="KW-0677">Repeat</keyword>
<feature type="domain" description="Disease resistance protein winged helix" evidence="12">
    <location>
        <begin position="396"/>
        <end position="468"/>
    </location>
</feature>
<dbReference type="InterPro" id="IPR055414">
    <property type="entry name" value="LRR_R13L4/SHOC2-like"/>
</dbReference>
<dbReference type="Gene3D" id="3.40.50.300">
    <property type="entry name" value="P-loop containing nucleotide triphosphate hydrolases"/>
    <property type="match status" value="1"/>
</dbReference>
<dbReference type="InterPro" id="IPR042197">
    <property type="entry name" value="Apaf_helical"/>
</dbReference>
<keyword evidence="6" id="KW-0381">Hypersensitive response</keyword>
<dbReference type="GO" id="GO:0005524">
    <property type="term" value="F:ATP binding"/>
    <property type="evidence" value="ECO:0007669"/>
    <property type="project" value="UniProtKB-KW"/>
</dbReference>
<feature type="domain" description="NB-ARC" evidence="11">
    <location>
        <begin position="151"/>
        <end position="315"/>
    </location>
</feature>
<comment type="subcellular location">
    <subcellularLocation>
        <location evidence="2">Cytoplasm</location>
    </subcellularLocation>
</comment>
<dbReference type="Gene3D" id="1.10.10.10">
    <property type="entry name" value="Winged helix-like DNA-binding domain superfamily/Winged helix DNA-binding domain"/>
    <property type="match status" value="1"/>
</dbReference>
<dbReference type="InterPro" id="IPR032675">
    <property type="entry name" value="LRR_dom_sf"/>
</dbReference>
<evidence type="ECO:0000256" key="9">
    <source>
        <dbReference type="ARBA" id="ARBA00022821"/>
    </source>
</evidence>
<evidence type="ECO:0000256" key="8">
    <source>
        <dbReference type="ARBA" id="ARBA00022741"/>
    </source>
</evidence>
<dbReference type="Pfam" id="PF23598">
    <property type="entry name" value="LRR_14"/>
    <property type="match status" value="1"/>
</dbReference>
<evidence type="ECO:0000256" key="7">
    <source>
        <dbReference type="ARBA" id="ARBA00022737"/>
    </source>
</evidence>
<evidence type="ECO:0000313" key="15">
    <source>
        <dbReference type="Proteomes" id="UP001567538"/>
    </source>
</evidence>
<reference evidence="14 15" key="1">
    <citation type="submission" date="2024-06" db="EMBL/GenBank/DDBJ databases">
        <title>A chromosome level genome sequence of Diviner's sage (Salvia divinorum).</title>
        <authorList>
            <person name="Ford S.A."/>
            <person name="Ro D.-K."/>
            <person name="Ness R.W."/>
            <person name="Phillips M.A."/>
        </authorList>
    </citation>
    <scope>NUCLEOTIDE SEQUENCE [LARGE SCALE GENOMIC DNA]</scope>
    <source>
        <strain evidence="14">SAF-2024a</strain>
        <tissue evidence="14">Leaf</tissue>
    </source>
</reference>
<evidence type="ECO:0000256" key="6">
    <source>
        <dbReference type="ARBA" id="ARBA00022667"/>
    </source>
</evidence>
<dbReference type="GO" id="GO:0005737">
    <property type="term" value="C:cytoplasm"/>
    <property type="evidence" value="ECO:0007669"/>
    <property type="project" value="UniProtKB-SubCell"/>
</dbReference>
<protein>
    <submittedName>
        <fullName evidence="14">Late blight resistance protein R1B-16</fullName>
    </submittedName>
</protein>
<dbReference type="InterPro" id="IPR002182">
    <property type="entry name" value="NB-ARC"/>
</dbReference>
<evidence type="ECO:0000256" key="10">
    <source>
        <dbReference type="ARBA" id="ARBA00022840"/>
    </source>
</evidence>
<dbReference type="FunFam" id="1.10.10.10:FF:000322">
    <property type="entry name" value="Probable disease resistance protein At1g63360"/>
    <property type="match status" value="1"/>
</dbReference>
<gene>
    <name evidence="14" type="ORF">AAHA92_16545</name>
</gene>
<dbReference type="AlphaFoldDB" id="A0ABD1GVX3"/>
<keyword evidence="8" id="KW-0547">Nucleotide-binding</keyword>
<sequence>MAYAGAHSLAQITAEIIFLHPVSNKEKHQIRSIYYPFIFLKEFLEEFPDETSNNLYERIKQAAREAEYIIVSIISEENQPQCCAALAAKSKLKRQVKMIMEQTNSISMEVRNMKHNRAATIKDAVQFCASSSAAGLPSIDSMAGLHEDSIAIKSRLCDESPNLQVIPICGMGGIGKTTLAKSVYDDPLTQQHFDIRVWITISQDYSADVILSELLACMKEFHNKSLGGLVGEKVFKILKCRRYLIIMDDIWSVEAWDEIRAILPDDGNGSRVMLTTRLTDVAAYPDPRSPLHKMRLMDENQSCHLLRQKVFGHQDCPLELERIVEEIARNCKGLPLAVVVVAGILSTVGEDPASWKAIAEDVRSAVTSKGHFENVLSLSYTHLPHYLRPCFLYMGMFPEDHEIRVSKLILLWVAENFVRRPDGSKSLEEEAKECLEDLVRLNLVLVNKRKFDGEIKSCSLHDLMRDLCVRKAHEGKFFLDFRGWHDRRYFPLAIRENQRRVSVAPSGLPYLSKIDSLTIHTILCFHRKSIASMLERFRLLRVLDVGDVYVRSLPYELFDLFHLVYLAIYYLGTIPAAISELHNLQTLTLHSMTAWRHFQARWIYLPNEIWTLPQLRHLVFYGRLPDPEERTTSSLENLQTLSLVSHAMCSERILRMIPNLKKLEIDCSERRPCQSFLNNLVLLHQLEDLKLRSSLSDEIFHKDILTFPRTLKKLTLSRVHLPWEELTVVGLLPNLRVLKLTHWACKGDTWETTEGEFPQLEFLLIEKSGLKHWITESSHFPVLKHLVLDDCWELAEVPKGIGEIPTLELIEVKGIVRMSVVESAKRILEEQKEWGNDTFQVRCMNRQ</sequence>
<evidence type="ECO:0000259" key="11">
    <source>
        <dbReference type="Pfam" id="PF00931"/>
    </source>
</evidence>
<evidence type="ECO:0000256" key="5">
    <source>
        <dbReference type="ARBA" id="ARBA00022614"/>
    </source>
</evidence>
<dbReference type="InterPro" id="IPR044974">
    <property type="entry name" value="Disease_R_plants"/>
</dbReference>
<dbReference type="Gene3D" id="1.10.8.430">
    <property type="entry name" value="Helical domain of apoptotic protease-activating factors"/>
    <property type="match status" value="1"/>
</dbReference>
<name>A0ABD1GVX3_SALDI</name>
<comment type="function">
    <text evidence="1">Confers resistance to late blight (Phytophthora infestans) races carrying the avirulence gene Avr1. Resistance proteins guard the plant against pathogens that contain an appropriate avirulence protein via an indirect interaction with this avirulence protein. That triggers a defense system including the hypersensitive response, which restricts the pathogen growth.</text>
</comment>
<dbReference type="PRINTS" id="PR00364">
    <property type="entry name" value="DISEASERSIST"/>
</dbReference>
<proteinExistence type="inferred from homology"/>
<evidence type="ECO:0000256" key="2">
    <source>
        <dbReference type="ARBA" id="ARBA00004496"/>
    </source>
</evidence>
<dbReference type="EMBL" id="JBEAFC010000007">
    <property type="protein sequence ID" value="KAL1548299.1"/>
    <property type="molecule type" value="Genomic_DNA"/>
</dbReference>
<accession>A0ABD1GVX3</accession>
<evidence type="ECO:0000259" key="13">
    <source>
        <dbReference type="Pfam" id="PF23598"/>
    </source>
</evidence>
<organism evidence="14 15">
    <name type="scientific">Salvia divinorum</name>
    <name type="common">Maria pastora</name>
    <name type="synonym">Diviner's sage</name>
    <dbReference type="NCBI Taxonomy" id="28513"/>
    <lineage>
        <taxon>Eukaryota</taxon>
        <taxon>Viridiplantae</taxon>
        <taxon>Streptophyta</taxon>
        <taxon>Embryophyta</taxon>
        <taxon>Tracheophyta</taxon>
        <taxon>Spermatophyta</taxon>
        <taxon>Magnoliopsida</taxon>
        <taxon>eudicotyledons</taxon>
        <taxon>Gunneridae</taxon>
        <taxon>Pentapetalae</taxon>
        <taxon>asterids</taxon>
        <taxon>lamiids</taxon>
        <taxon>Lamiales</taxon>
        <taxon>Lamiaceae</taxon>
        <taxon>Nepetoideae</taxon>
        <taxon>Mentheae</taxon>
        <taxon>Salviinae</taxon>
        <taxon>Salvia</taxon>
        <taxon>Salvia subgen. Calosphace</taxon>
    </lineage>
</organism>
<evidence type="ECO:0000256" key="1">
    <source>
        <dbReference type="ARBA" id="ARBA00002074"/>
    </source>
</evidence>
<dbReference type="InterPro" id="IPR036388">
    <property type="entry name" value="WH-like_DNA-bd_sf"/>
</dbReference>
<dbReference type="SUPFAM" id="SSF52540">
    <property type="entry name" value="P-loop containing nucleoside triphosphate hydrolases"/>
    <property type="match status" value="1"/>
</dbReference>
<dbReference type="PANTHER" id="PTHR23155:SF1152">
    <property type="entry name" value="AAA+ ATPASE DOMAIN-CONTAINING PROTEIN"/>
    <property type="match status" value="1"/>
</dbReference>
<dbReference type="Pfam" id="PF23559">
    <property type="entry name" value="WHD_DRP"/>
    <property type="match status" value="1"/>
</dbReference>